<evidence type="ECO:0000256" key="1">
    <source>
        <dbReference type="SAM" id="Phobius"/>
    </source>
</evidence>
<accession>J0LNH4</accession>
<evidence type="ECO:0000313" key="2">
    <source>
        <dbReference type="EMBL" id="EJD65382.1"/>
    </source>
</evidence>
<feature type="transmembrane region" description="Helical" evidence="1">
    <location>
        <begin position="61"/>
        <end position="82"/>
    </location>
</feature>
<feature type="transmembrane region" description="Helical" evidence="1">
    <location>
        <begin position="162"/>
        <end position="182"/>
    </location>
</feature>
<evidence type="ECO:0000313" key="3">
    <source>
        <dbReference type="Proteomes" id="UP000006415"/>
    </source>
</evidence>
<feature type="transmembrane region" description="Helical" evidence="1">
    <location>
        <begin position="133"/>
        <end position="150"/>
    </location>
</feature>
<dbReference type="eggNOG" id="ENOG5031GEQ">
    <property type="taxonomic scope" value="Bacteria"/>
</dbReference>
<dbReference type="InterPro" id="IPR009339">
    <property type="entry name" value="DUF998"/>
</dbReference>
<gene>
    <name evidence="2" type="ORF">HMPREF9156_00146</name>
</gene>
<keyword evidence="3" id="KW-1185">Reference proteome</keyword>
<evidence type="ECO:0008006" key="4">
    <source>
        <dbReference type="Google" id="ProtNLM"/>
    </source>
</evidence>
<keyword evidence="1" id="KW-0472">Membrane</keyword>
<dbReference type="Proteomes" id="UP000006415">
    <property type="component" value="Unassembled WGS sequence"/>
</dbReference>
<keyword evidence="1" id="KW-1133">Transmembrane helix</keyword>
<reference evidence="2 3" key="1">
    <citation type="submission" date="2012-01" db="EMBL/GenBank/DDBJ databases">
        <title>The Genome Sequence of Scardovia wiggsiae F0424.</title>
        <authorList>
            <consortium name="The Broad Institute Genome Sequencing Platform"/>
            <person name="Earl A."/>
            <person name="Ward D."/>
            <person name="Feldgarden M."/>
            <person name="Gevers D."/>
            <person name="Izard J."/>
            <person name="Ganesan A."/>
            <person name="Baranova O.V."/>
            <person name="Blanton J.M."/>
            <person name="Tanner A.C."/>
            <person name="Mathney J."/>
            <person name="Dewhirst F.E."/>
            <person name="Young S.K."/>
            <person name="Zeng Q."/>
            <person name="Gargeya S."/>
            <person name="Fitzgerald M."/>
            <person name="Haas B."/>
            <person name="Abouelleil A."/>
            <person name="Alvarado L."/>
            <person name="Arachchi H.M."/>
            <person name="Berlin A."/>
            <person name="Chapman S.B."/>
            <person name="Gearin G."/>
            <person name="Goldberg J."/>
            <person name="Griggs A."/>
            <person name="Gujja S."/>
            <person name="Hansen M."/>
            <person name="Heiman D."/>
            <person name="Howarth C."/>
            <person name="Larimer J."/>
            <person name="Lui A."/>
            <person name="MacDonald P.J.P."/>
            <person name="McCowen C."/>
            <person name="Montmayeur A."/>
            <person name="Murphy C."/>
            <person name="Neiman D."/>
            <person name="Pearson M."/>
            <person name="Priest M."/>
            <person name="Roberts A."/>
            <person name="Saif S."/>
            <person name="Shea T."/>
            <person name="Sisk P."/>
            <person name="Stolte C."/>
            <person name="Sykes S."/>
            <person name="Wortman J."/>
            <person name="Nusbaum C."/>
            <person name="Birren B."/>
        </authorList>
    </citation>
    <scope>NUCLEOTIDE SEQUENCE [LARGE SCALE GENOMIC DNA]</scope>
    <source>
        <strain evidence="2 3">F0424</strain>
    </source>
</reference>
<dbReference type="AlphaFoldDB" id="J0LNH4"/>
<organism evidence="2 3">
    <name type="scientific">Scardovia wiggsiae F0424</name>
    <dbReference type="NCBI Taxonomy" id="857290"/>
    <lineage>
        <taxon>Bacteria</taxon>
        <taxon>Bacillati</taxon>
        <taxon>Actinomycetota</taxon>
        <taxon>Actinomycetes</taxon>
        <taxon>Bifidobacteriales</taxon>
        <taxon>Bifidobacteriaceae</taxon>
        <taxon>Scardovia</taxon>
    </lineage>
</organism>
<protein>
    <recommendedName>
        <fullName evidence="4">DUF998 domain-containing protein</fullName>
    </recommendedName>
</protein>
<comment type="caution">
    <text evidence="2">The sequence shown here is derived from an EMBL/GenBank/DDBJ whole genome shotgun (WGS) entry which is preliminary data.</text>
</comment>
<sequence>MAYLHIANKHIYSPIHHAVSDYGVGQGRKYFLLAGYSGIIRNIFIAIALVAWKYVFTFKSIAIIMLIFTLVGFIGVAVFPTDIEGAPKTAQGRLHLLFAVLQFTALAILILNMTDYLKPVSMGFFVVLKAIEYIVRIGLSTLILGMVLPVMKKYFGLFERIFLYSGNIYFLVFCILIISTQLR</sequence>
<name>J0LNH4_9BIFI</name>
<dbReference type="EMBL" id="AGZS01000001">
    <property type="protein sequence ID" value="EJD65382.1"/>
    <property type="molecule type" value="Genomic_DNA"/>
</dbReference>
<dbReference type="HOGENOM" id="CLU_116749_0_0_11"/>
<keyword evidence="1" id="KW-0812">Transmembrane</keyword>
<feature type="transmembrane region" description="Helical" evidence="1">
    <location>
        <begin position="94"/>
        <end position="113"/>
    </location>
</feature>
<feature type="transmembrane region" description="Helical" evidence="1">
    <location>
        <begin position="30"/>
        <end position="55"/>
    </location>
</feature>
<proteinExistence type="predicted"/>
<dbReference type="Pfam" id="PF06197">
    <property type="entry name" value="DUF998"/>
    <property type="match status" value="1"/>
</dbReference>